<evidence type="ECO:0000256" key="1">
    <source>
        <dbReference type="ARBA" id="ARBA00022729"/>
    </source>
</evidence>
<evidence type="ECO:0000313" key="5">
    <source>
        <dbReference type="Proteomes" id="UP000186019"/>
    </source>
</evidence>
<feature type="signal peptide" evidence="2">
    <location>
        <begin position="1"/>
        <end position="21"/>
    </location>
</feature>
<sequence length="153" mass="17435">MKLIPTLVFAGLLAAPLSAQTAPAIDDVPAPDSIVIEGTDVDLKQFRWKKRPLVVFADSPNDPQFIRQMELLTNELPRLIERDVVILTDTDPEGDSALRQQLRPRGFMLALIVKDGTIYLRKPVPWDVREITRTIDKLPMREREIEERRGLPD</sequence>
<dbReference type="EMBL" id="FTNV01000003">
    <property type="protein sequence ID" value="SIS22985.1"/>
    <property type="molecule type" value="Genomic_DNA"/>
</dbReference>
<name>A0A1N7HDP0_9RHOB</name>
<keyword evidence="5" id="KW-1185">Reference proteome</keyword>
<evidence type="ECO:0000259" key="3">
    <source>
        <dbReference type="Pfam" id="PF13778"/>
    </source>
</evidence>
<evidence type="ECO:0000313" key="4">
    <source>
        <dbReference type="EMBL" id="SIS22985.1"/>
    </source>
</evidence>
<dbReference type="Pfam" id="PF13778">
    <property type="entry name" value="DUF4174"/>
    <property type="match status" value="1"/>
</dbReference>
<dbReference type="Proteomes" id="UP000186019">
    <property type="component" value="Unassembled WGS sequence"/>
</dbReference>
<dbReference type="STRING" id="573024.SAMN05216208_2500"/>
<dbReference type="AlphaFoldDB" id="A0A1N7HDP0"/>
<keyword evidence="1 2" id="KW-0732">Signal</keyword>
<dbReference type="InterPro" id="IPR025232">
    <property type="entry name" value="DUF4174"/>
</dbReference>
<dbReference type="OrthoDB" id="7362103at2"/>
<gene>
    <name evidence="4" type="ORF">SAMN05421666_2815</name>
</gene>
<feature type="chain" id="PRO_5009942471" description="DUF4174 domain-containing protein" evidence="2">
    <location>
        <begin position="22"/>
        <end position="153"/>
    </location>
</feature>
<evidence type="ECO:0000256" key="2">
    <source>
        <dbReference type="SAM" id="SignalP"/>
    </source>
</evidence>
<feature type="domain" description="DUF4174" evidence="3">
    <location>
        <begin position="43"/>
        <end position="144"/>
    </location>
</feature>
<dbReference type="RefSeq" id="WP_076534928.1">
    <property type="nucleotide sequence ID" value="NZ_FOAC01000002.1"/>
</dbReference>
<proteinExistence type="predicted"/>
<protein>
    <recommendedName>
        <fullName evidence="3">DUF4174 domain-containing protein</fullName>
    </recommendedName>
</protein>
<reference evidence="4 5" key="1">
    <citation type="submission" date="2017-01" db="EMBL/GenBank/DDBJ databases">
        <authorList>
            <person name="Mah S.A."/>
            <person name="Swanson W.J."/>
            <person name="Moy G.W."/>
            <person name="Vacquier V.D."/>
        </authorList>
    </citation>
    <scope>NUCLEOTIDE SEQUENCE [LARGE SCALE GENOMIC DNA]</scope>
    <source>
        <strain evidence="4 5">DSM 29590</strain>
    </source>
</reference>
<accession>A0A1N7HDP0</accession>
<organism evidence="4 5">
    <name type="scientific">Roseovarius nanhaiticus</name>
    <dbReference type="NCBI Taxonomy" id="573024"/>
    <lineage>
        <taxon>Bacteria</taxon>
        <taxon>Pseudomonadati</taxon>
        <taxon>Pseudomonadota</taxon>
        <taxon>Alphaproteobacteria</taxon>
        <taxon>Rhodobacterales</taxon>
        <taxon>Roseobacteraceae</taxon>
        <taxon>Roseovarius</taxon>
    </lineage>
</organism>